<feature type="domain" description="MIR" evidence="6">
    <location>
        <begin position="771"/>
        <end position="824"/>
    </location>
</feature>
<dbReference type="EMBL" id="CAMKVN010000118">
    <property type="protein sequence ID" value="CAI2163883.1"/>
    <property type="molecule type" value="Genomic_DNA"/>
</dbReference>
<gene>
    <name evidence="7" type="ORF">FWILDA_LOCUS1291</name>
</gene>
<dbReference type="InterPro" id="IPR036300">
    <property type="entry name" value="MIR_dom_sf"/>
</dbReference>
<dbReference type="SUPFAM" id="SSF49503">
    <property type="entry name" value="Cupredoxins"/>
    <property type="match status" value="3"/>
</dbReference>
<organism evidence="7 8">
    <name type="scientific">Funneliformis geosporum</name>
    <dbReference type="NCBI Taxonomy" id="1117311"/>
    <lineage>
        <taxon>Eukaryota</taxon>
        <taxon>Fungi</taxon>
        <taxon>Fungi incertae sedis</taxon>
        <taxon>Mucoromycota</taxon>
        <taxon>Glomeromycotina</taxon>
        <taxon>Glomeromycetes</taxon>
        <taxon>Glomerales</taxon>
        <taxon>Glomeraceae</taxon>
        <taxon>Funneliformis</taxon>
    </lineage>
</organism>
<name>A0A9W4SCC2_9GLOM</name>
<evidence type="ECO:0000256" key="1">
    <source>
        <dbReference type="ARBA" id="ARBA00010609"/>
    </source>
</evidence>
<dbReference type="InterPro" id="IPR033138">
    <property type="entry name" value="Cu_oxidase_CS"/>
</dbReference>
<feature type="domain" description="MIR" evidence="6">
    <location>
        <begin position="647"/>
        <end position="701"/>
    </location>
</feature>
<dbReference type="InterPro" id="IPR016093">
    <property type="entry name" value="MIR_motif"/>
</dbReference>
<sequence length="831" mass="95102">MSTPNFDIGFSHTIYPIVSLSPCGDVQKAESIDTTQGDTKRETFNLKNPIFASSQTTFTIPHKTREFDLYLSKVELSPDGYQRKIWSMNGSYPGPTIEVDKGDRVLIHVHNNLEEPTSIHVHGLYQRGTPWMDGVPFQTQCPIPNNYTFTYDFVVPDQSGTYWYHSHYISQYVDGMVAAFIIHDPEDPYLNDYDEELIVLITDWYHDESSILLNRYLSPASQGNEPVPNNGLINGKNNYNCEWAPNKSKCIEKSGYSKFTFETNKRYRIRIINTSGFSAFTFSIDDHEMEIIEVDGSLTRKLKVNRLPIHVGQRYSVLVTANVSPESNYWMRANFHKDCLPENTKHLTRTVKAIIHYKDSLSQQPDSEPVYSRSWDDNVDGCVDLDAKLLKPYNLEKIPDATRKIVLNIEFKEDENGIERAFVNGSSFVPNLKANNTLHNVISGSHEFGRNQNVFIYNNTQEVVDLVFINTDDGEHPFHLHGHKFWVLGWGNETMFPDYSKLNTIDAIQRDTSTIPPNGWSVIRFKPNNPGVFACHCHMECSINNIRTPGLWLTPKKSSLHARFTGNWEVNAGLFNYEIDDELLLNKWYHLTYTLSDSEKRLDIYVDGEWVGFYGIQNVRTQKVVFNDKPLYVGRACDMGFNGEIREGKIVYGSKVALVHVTTGRYLSTKGVRNPYNYQYLAIGNGQEIDMKNDVWTVIGAHDTSVSTGSSVLFNTIIGFKHQMSGENLHSHDQKIAPQSKHQQVTICLGRNHDDDWLIRRHNSNAYYDDSGHLMNGDIISLFHMRTEKPALYSHPIFSDDGTQEVSCYGDGKNENNKWRIELIDLNEIVI</sequence>
<keyword evidence="5" id="KW-0186">Copper</keyword>
<dbReference type="PROSITE" id="PS00079">
    <property type="entry name" value="MULTICOPPER_OXIDASE1"/>
    <property type="match status" value="1"/>
</dbReference>
<evidence type="ECO:0000256" key="2">
    <source>
        <dbReference type="ARBA" id="ARBA00022723"/>
    </source>
</evidence>
<comment type="similarity">
    <text evidence="1">Belongs to the multicopper oxidase family.</text>
</comment>
<feature type="domain" description="MIR" evidence="6">
    <location>
        <begin position="709"/>
        <end position="762"/>
    </location>
</feature>
<dbReference type="PANTHER" id="PTHR11709:SF511">
    <property type="entry name" value="LACCASE"/>
    <property type="match status" value="1"/>
</dbReference>
<dbReference type="Gene3D" id="2.60.120.200">
    <property type="match status" value="1"/>
</dbReference>
<dbReference type="SUPFAM" id="SSF82109">
    <property type="entry name" value="MIR domain"/>
    <property type="match status" value="1"/>
</dbReference>
<keyword evidence="4" id="KW-0560">Oxidoreductase</keyword>
<dbReference type="GO" id="GO:0016491">
    <property type="term" value="F:oxidoreductase activity"/>
    <property type="evidence" value="ECO:0007669"/>
    <property type="project" value="UniProtKB-KW"/>
</dbReference>
<dbReference type="CDD" id="cd23263">
    <property type="entry name" value="beta-trefoil_MIR"/>
    <property type="match status" value="1"/>
</dbReference>
<dbReference type="InterPro" id="IPR011707">
    <property type="entry name" value="Cu-oxidase-like_N"/>
</dbReference>
<dbReference type="InterPro" id="IPR001117">
    <property type="entry name" value="Cu-oxidase_2nd"/>
</dbReference>
<evidence type="ECO:0000256" key="5">
    <source>
        <dbReference type="ARBA" id="ARBA00023008"/>
    </source>
</evidence>
<dbReference type="PROSITE" id="PS50919">
    <property type="entry name" value="MIR"/>
    <property type="match status" value="3"/>
</dbReference>
<dbReference type="Gene3D" id="2.60.40.420">
    <property type="entry name" value="Cupredoxins - blue copper proteins"/>
    <property type="match status" value="3"/>
</dbReference>
<dbReference type="OrthoDB" id="2121828at2759"/>
<dbReference type="Pfam" id="PF00394">
    <property type="entry name" value="Cu-oxidase"/>
    <property type="match status" value="1"/>
</dbReference>
<evidence type="ECO:0000313" key="7">
    <source>
        <dbReference type="EMBL" id="CAI2163883.1"/>
    </source>
</evidence>
<proteinExistence type="inferred from homology"/>
<keyword evidence="2" id="KW-0479">Metal-binding</keyword>
<dbReference type="InterPro" id="IPR013320">
    <property type="entry name" value="ConA-like_dom_sf"/>
</dbReference>
<dbReference type="SUPFAM" id="SSF49899">
    <property type="entry name" value="Concanavalin A-like lectins/glucanases"/>
    <property type="match status" value="1"/>
</dbReference>
<accession>A0A9W4SCC2</accession>
<dbReference type="CDD" id="cd13886">
    <property type="entry name" value="CuRO_2_MCO_like_1"/>
    <property type="match status" value="1"/>
</dbReference>
<dbReference type="AlphaFoldDB" id="A0A9W4SCC2"/>
<dbReference type="InterPro" id="IPR045087">
    <property type="entry name" value="Cu-oxidase_fam"/>
</dbReference>
<dbReference type="PANTHER" id="PTHR11709">
    <property type="entry name" value="MULTI-COPPER OXIDASE"/>
    <property type="match status" value="1"/>
</dbReference>
<dbReference type="InterPro" id="IPR011706">
    <property type="entry name" value="Cu-oxidase_C"/>
</dbReference>
<dbReference type="InterPro" id="IPR008972">
    <property type="entry name" value="Cupredoxin"/>
</dbReference>
<dbReference type="Gene3D" id="2.80.10.50">
    <property type="match status" value="1"/>
</dbReference>
<evidence type="ECO:0000259" key="6">
    <source>
        <dbReference type="PROSITE" id="PS50919"/>
    </source>
</evidence>
<dbReference type="GO" id="GO:0005507">
    <property type="term" value="F:copper ion binding"/>
    <property type="evidence" value="ECO:0007669"/>
    <property type="project" value="InterPro"/>
</dbReference>
<keyword evidence="3" id="KW-0677">Repeat</keyword>
<dbReference type="FunFam" id="2.60.40.420:FF:000045">
    <property type="entry name" value="Laccase 2"/>
    <property type="match status" value="1"/>
</dbReference>
<evidence type="ECO:0000313" key="8">
    <source>
        <dbReference type="Proteomes" id="UP001153678"/>
    </source>
</evidence>
<evidence type="ECO:0000256" key="4">
    <source>
        <dbReference type="ARBA" id="ARBA00023002"/>
    </source>
</evidence>
<dbReference type="Pfam" id="PF07732">
    <property type="entry name" value="Cu-oxidase_3"/>
    <property type="match status" value="1"/>
</dbReference>
<dbReference type="Proteomes" id="UP001153678">
    <property type="component" value="Unassembled WGS sequence"/>
</dbReference>
<dbReference type="SMART" id="SM00472">
    <property type="entry name" value="MIR"/>
    <property type="match status" value="3"/>
</dbReference>
<comment type="caution">
    <text evidence="7">The sequence shown here is derived from an EMBL/GenBank/DDBJ whole genome shotgun (WGS) entry which is preliminary data.</text>
</comment>
<reference evidence="7" key="1">
    <citation type="submission" date="2022-08" db="EMBL/GenBank/DDBJ databases">
        <authorList>
            <person name="Kallberg Y."/>
            <person name="Tangrot J."/>
            <person name="Rosling A."/>
        </authorList>
    </citation>
    <scope>NUCLEOTIDE SEQUENCE</scope>
    <source>
        <strain evidence="7">Wild A</strain>
    </source>
</reference>
<evidence type="ECO:0000256" key="3">
    <source>
        <dbReference type="ARBA" id="ARBA00022737"/>
    </source>
</evidence>
<dbReference type="Pfam" id="PF07731">
    <property type="entry name" value="Cu-oxidase_2"/>
    <property type="match status" value="1"/>
</dbReference>
<keyword evidence="8" id="KW-1185">Reference proteome</keyword>
<protein>
    <submittedName>
        <fullName evidence="7">1801_t:CDS:1</fullName>
    </submittedName>
</protein>